<keyword evidence="6" id="KW-0769">Symport</keyword>
<dbReference type="InterPro" id="IPR036259">
    <property type="entry name" value="MFS_trans_sf"/>
</dbReference>
<accession>A0ABQ6VSI8</accession>
<evidence type="ECO:0000259" key="10">
    <source>
        <dbReference type="PROSITE" id="PS50850"/>
    </source>
</evidence>
<dbReference type="InterPro" id="IPR051084">
    <property type="entry name" value="H+-coupled_symporters"/>
</dbReference>
<feature type="transmembrane region" description="Helical" evidence="9">
    <location>
        <begin position="330"/>
        <end position="355"/>
    </location>
</feature>
<comment type="caution">
    <text evidence="11">The sequence shown here is derived from an EMBL/GenBank/DDBJ whole genome shotgun (WGS) entry which is preliminary data.</text>
</comment>
<feature type="transmembrane region" description="Helical" evidence="9">
    <location>
        <begin position="189"/>
        <end position="206"/>
    </location>
</feature>
<keyword evidence="12" id="KW-1185">Reference proteome</keyword>
<dbReference type="InterPro" id="IPR011701">
    <property type="entry name" value="MFS"/>
</dbReference>
<feature type="domain" description="Major facilitator superfamily (MFS) profile" evidence="10">
    <location>
        <begin position="15"/>
        <end position="422"/>
    </location>
</feature>
<sequence>MGEHILHNRSRKTHNIVAATIGNTLEFYDFTVYAAFSTFLSQAYFPTGNPHLMLLLSTVIFGIGFLSRPIGAMMMGAYADRYGRKQAMTLTIWLMALGSLMIGVLPGYATLGLAAPLLLTLARLIQGFSAGGEMGSTTAFLVESSARDRVGLAASWQIATQNIGSIISGLGGIGLGACLSNTQLAGWGWRLPFLFGAIIAPVGFWIRRNVDETLHVGQTLHSMGTVISHLLTQMPGRIALCIMLVAGNTVAQYFFLYGTIFSIHDLHFPAAFSISINIALGVVGFPGALLGGYLADRYGPFRIVLVTRFLLCVLLVPAFMLLLAHPTPAVFTIVIMFLMSFHAVSTGACICLLPAMFPMKVRTLGTGLSYALGVTIFGGTAQPIFTMMIANTGNNLSWIYYVVGMLCISSLSLIFLWRMPGTRTTVACADR</sequence>
<feature type="transmembrane region" description="Helical" evidence="9">
    <location>
        <begin position="303"/>
        <end position="324"/>
    </location>
</feature>
<evidence type="ECO:0000256" key="6">
    <source>
        <dbReference type="ARBA" id="ARBA00022847"/>
    </source>
</evidence>
<dbReference type="EMBL" id="QYAZ01000001">
    <property type="protein sequence ID" value="KAB8123149.1"/>
    <property type="molecule type" value="Genomic_DNA"/>
</dbReference>
<evidence type="ECO:0000313" key="12">
    <source>
        <dbReference type="Proteomes" id="UP000427842"/>
    </source>
</evidence>
<dbReference type="Pfam" id="PF07690">
    <property type="entry name" value="MFS_1"/>
    <property type="match status" value="1"/>
</dbReference>
<feature type="transmembrane region" description="Helical" evidence="9">
    <location>
        <begin position="238"/>
        <end position="260"/>
    </location>
</feature>
<evidence type="ECO:0000256" key="3">
    <source>
        <dbReference type="ARBA" id="ARBA00022448"/>
    </source>
</evidence>
<feature type="transmembrane region" description="Helical" evidence="9">
    <location>
        <begin position="367"/>
        <end position="386"/>
    </location>
</feature>
<keyword evidence="5 9" id="KW-0812">Transmembrane</keyword>
<reference evidence="11 12" key="1">
    <citation type="submission" date="2018-09" db="EMBL/GenBank/DDBJ databases">
        <title>Genome sequence and characterization of the bcs clusters for the production of nanocellulose from the low pH resistant strain Komagataeibacter medellinensis ID13488.</title>
        <authorList>
            <person name="Hernandez-Arriaga A.M."/>
            <person name="Del Cerro C."/>
            <person name="Urbina L."/>
            <person name="Eceiza A."/>
            <person name="Retegi A."/>
            <person name="Prieto M.A."/>
        </authorList>
    </citation>
    <scope>NUCLEOTIDE SEQUENCE [LARGE SCALE GENOMIC DNA]</scope>
    <source>
        <strain evidence="11 12">ID13488</strain>
    </source>
</reference>
<keyword evidence="7 9" id="KW-1133">Transmembrane helix</keyword>
<dbReference type="SUPFAM" id="SSF103473">
    <property type="entry name" value="MFS general substrate transporter"/>
    <property type="match status" value="1"/>
</dbReference>
<dbReference type="PANTHER" id="PTHR43528">
    <property type="entry name" value="ALPHA-KETOGLUTARATE PERMEASE"/>
    <property type="match status" value="1"/>
</dbReference>
<comment type="subcellular location">
    <subcellularLocation>
        <location evidence="1">Cell membrane</location>
        <topology evidence="1">Multi-pass membrane protein</topology>
    </subcellularLocation>
</comment>
<dbReference type="InterPro" id="IPR005829">
    <property type="entry name" value="Sugar_transporter_CS"/>
</dbReference>
<feature type="transmembrane region" description="Helical" evidence="9">
    <location>
        <begin position="48"/>
        <end position="66"/>
    </location>
</feature>
<keyword evidence="3" id="KW-0813">Transport</keyword>
<keyword evidence="8 9" id="KW-0472">Membrane</keyword>
<dbReference type="PROSITE" id="PS50850">
    <property type="entry name" value="MFS"/>
    <property type="match status" value="1"/>
</dbReference>
<evidence type="ECO:0000256" key="1">
    <source>
        <dbReference type="ARBA" id="ARBA00004651"/>
    </source>
</evidence>
<evidence type="ECO:0000256" key="4">
    <source>
        <dbReference type="ARBA" id="ARBA00022475"/>
    </source>
</evidence>
<gene>
    <name evidence="11" type="ORF">D3W54_01700</name>
</gene>
<feature type="transmembrane region" description="Helical" evidence="9">
    <location>
        <begin position="16"/>
        <end position="36"/>
    </location>
</feature>
<dbReference type="Proteomes" id="UP000427842">
    <property type="component" value="Unassembled WGS sequence"/>
</dbReference>
<evidence type="ECO:0000313" key="11">
    <source>
        <dbReference type="EMBL" id="KAB8123149.1"/>
    </source>
</evidence>
<name>A0ABQ6VSI8_9PROT</name>
<protein>
    <submittedName>
        <fullName evidence="11">MFS transporter</fullName>
    </submittedName>
</protein>
<dbReference type="PANTHER" id="PTHR43528:SF3">
    <property type="entry name" value="CITRATE-PROTON SYMPORTER"/>
    <property type="match status" value="1"/>
</dbReference>
<feature type="transmembrane region" description="Helical" evidence="9">
    <location>
        <begin position="398"/>
        <end position="417"/>
    </location>
</feature>
<proteinExistence type="inferred from homology"/>
<organism evidence="11 12">
    <name type="scientific">Komagataeibacter medellinensis</name>
    <dbReference type="NCBI Taxonomy" id="1177712"/>
    <lineage>
        <taxon>Bacteria</taxon>
        <taxon>Pseudomonadati</taxon>
        <taxon>Pseudomonadota</taxon>
        <taxon>Alphaproteobacteria</taxon>
        <taxon>Acetobacterales</taxon>
        <taxon>Acetobacteraceae</taxon>
        <taxon>Komagataeibacter</taxon>
    </lineage>
</organism>
<dbReference type="InterPro" id="IPR020846">
    <property type="entry name" value="MFS_dom"/>
</dbReference>
<feature type="transmembrane region" description="Helical" evidence="9">
    <location>
        <begin position="266"/>
        <end position="291"/>
    </location>
</feature>
<feature type="transmembrane region" description="Helical" evidence="9">
    <location>
        <begin position="87"/>
        <end position="109"/>
    </location>
</feature>
<keyword evidence="4" id="KW-1003">Cell membrane</keyword>
<evidence type="ECO:0000256" key="7">
    <source>
        <dbReference type="ARBA" id="ARBA00022989"/>
    </source>
</evidence>
<dbReference type="PROSITE" id="PS00216">
    <property type="entry name" value="SUGAR_TRANSPORT_1"/>
    <property type="match status" value="1"/>
</dbReference>
<dbReference type="Gene3D" id="1.20.1250.20">
    <property type="entry name" value="MFS general substrate transporter like domains"/>
    <property type="match status" value="1"/>
</dbReference>
<comment type="similarity">
    <text evidence="2">Belongs to the major facilitator superfamily. Metabolite:H+ Symporter (MHS) family (TC 2.A.1.6) family.</text>
</comment>
<evidence type="ECO:0000256" key="8">
    <source>
        <dbReference type="ARBA" id="ARBA00023136"/>
    </source>
</evidence>
<evidence type="ECO:0000256" key="5">
    <source>
        <dbReference type="ARBA" id="ARBA00022692"/>
    </source>
</evidence>
<evidence type="ECO:0000256" key="9">
    <source>
        <dbReference type="SAM" id="Phobius"/>
    </source>
</evidence>
<evidence type="ECO:0000256" key="2">
    <source>
        <dbReference type="ARBA" id="ARBA00008240"/>
    </source>
</evidence>